<dbReference type="FunFam" id="1.20.1280.50:FF:000059">
    <property type="entry name" value="Partner of Paired"/>
    <property type="match status" value="1"/>
</dbReference>
<accession>Q9PTL7</accession>
<feature type="region of interest" description="Disordered" evidence="1">
    <location>
        <begin position="158"/>
        <end position="281"/>
    </location>
</feature>
<feature type="compositionally biased region" description="Low complexity" evidence="1">
    <location>
        <begin position="188"/>
        <end position="208"/>
    </location>
</feature>
<name>Q9PTL7_XENLA</name>
<dbReference type="AlphaFoldDB" id="Q9PTL7"/>
<dbReference type="InterPro" id="IPR001810">
    <property type="entry name" value="F-box_dom"/>
</dbReference>
<organism evidence="3">
    <name type="scientific">Xenopus laevis</name>
    <name type="common">African clawed frog</name>
    <dbReference type="NCBI Taxonomy" id="8355"/>
    <lineage>
        <taxon>Eukaryota</taxon>
        <taxon>Metazoa</taxon>
        <taxon>Chordata</taxon>
        <taxon>Craniata</taxon>
        <taxon>Vertebrata</taxon>
        <taxon>Euteleostomi</taxon>
        <taxon>Amphibia</taxon>
        <taxon>Batrachia</taxon>
        <taxon>Anura</taxon>
        <taxon>Pipoidea</taxon>
        <taxon>Pipidae</taxon>
        <taxon>Xenopodinae</taxon>
        <taxon>Xenopus</taxon>
        <taxon>Xenopus</taxon>
    </lineage>
</organism>
<reference evidence="3" key="1">
    <citation type="submission" date="1999-08" db="EMBL/GenBank/DDBJ databases">
        <title>A screen for Skp1 interacting proteins identifies Fbl5, a novel F-box leucine rich repeat protein required for replication.</title>
        <authorList>
            <person name="Regan J.D."/>
            <person name="Duong Q.V."/>
            <person name="Swanson C.A."/>
            <person name="Jackson P.K."/>
        </authorList>
    </citation>
    <scope>NUCLEOTIDE SEQUENCE</scope>
</reference>
<evidence type="ECO:0000313" key="3">
    <source>
        <dbReference type="EMBL" id="AAF14555.1"/>
    </source>
</evidence>
<dbReference type="SUPFAM" id="SSF52047">
    <property type="entry name" value="RNI-like"/>
    <property type="match status" value="1"/>
</dbReference>
<feature type="domain" description="F-box" evidence="2">
    <location>
        <begin position="47"/>
        <end position="87"/>
    </location>
</feature>
<feature type="non-terminal residue" evidence="3">
    <location>
        <position position="374"/>
    </location>
</feature>
<dbReference type="InterPro" id="IPR032675">
    <property type="entry name" value="LRR_dom_sf"/>
</dbReference>
<protein>
    <submittedName>
        <fullName evidence="3">F-box leucine-rich repeat protein 13</fullName>
    </submittedName>
</protein>
<feature type="compositionally biased region" description="Polar residues" evidence="1">
    <location>
        <begin position="162"/>
        <end position="172"/>
    </location>
</feature>
<dbReference type="CDD" id="cd22125">
    <property type="entry name" value="F-box_FBXL14"/>
    <property type="match status" value="1"/>
</dbReference>
<sequence length="374" mass="40327">GCSRVGERELPHIPAASSFTGDSHAAYSSSGGLWWAEVAMETHISCLFPELLAMIFSYLDVRDKGRAAQVCAAWRDAAYHKSVWRGTEAKLHLRRANPSLFPSLQARGIRKVQILSLRRSLSYVIQGLPNIESLNLSGCYNLTDNGLGHGLRAGDRLAADAQSESVQTSDGQQPGPHRSVSEGAAKCSSWGAAPTSPTPASCSSPGGCTDSRASISAAVATCRTSDRSPGRDDPQRRGRLSEPGATHPAGLPETHRPGPQAHLQGAAGTASSQPQLLRGHLRRGAAASVAHGRLRSLNLRSCDNIKRHGHHASSHGLPATLWTGRLLLRQSGRSEPGLYRPRLVWTQIAVFMLVSHQRRRYQSHVQKSRLKNPT</sequence>
<feature type="compositionally biased region" description="Basic and acidic residues" evidence="1">
    <location>
        <begin position="224"/>
        <end position="240"/>
    </location>
</feature>
<evidence type="ECO:0000256" key="1">
    <source>
        <dbReference type="SAM" id="MobiDB-lite"/>
    </source>
</evidence>
<dbReference type="Gene3D" id="3.80.10.10">
    <property type="entry name" value="Ribonuclease Inhibitor"/>
    <property type="match status" value="1"/>
</dbReference>
<dbReference type="EMBL" id="AF176354">
    <property type="protein sequence ID" value="AAF14555.1"/>
    <property type="molecule type" value="mRNA"/>
</dbReference>
<proteinExistence type="evidence at transcript level"/>
<dbReference type="SMART" id="SM00256">
    <property type="entry name" value="FBOX"/>
    <property type="match status" value="1"/>
</dbReference>
<dbReference type="InterPro" id="IPR047932">
    <property type="entry name" value="FBXL14_F-box"/>
</dbReference>
<dbReference type="Pfam" id="PF12937">
    <property type="entry name" value="F-box-like"/>
    <property type="match status" value="1"/>
</dbReference>
<dbReference type="SUPFAM" id="SSF81383">
    <property type="entry name" value="F-box domain"/>
    <property type="match status" value="1"/>
</dbReference>
<gene>
    <name evidence="3" type="primary">Fbl13</name>
</gene>
<dbReference type="InterPro" id="IPR036047">
    <property type="entry name" value="F-box-like_dom_sf"/>
</dbReference>
<feature type="non-terminal residue" evidence="3">
    <location>
        <position position="1"/>
    </location>
</feature>
<evidence type="ECO:0000259" key="2">
    <source>
        <dbReference type="SMART" id="SM00256"/>
    </source>
</evidence>